<proteinExistence type="predicted"/>
<evidence type="ECO:0000313" key="3">
    <source>
        <dbReference type="Proteomes" id="UP000308330"/>
    </source>
</evidence>
<dbReference type="Pfam" id="PF12770">
    <property type="entry name" value="CHAT"/>
    <property type="match status" value="1"/>
</dbReference>
<sequence length="692" mass="80230">MKSEVSTENNIIKLLAPNYFIIFEQKETNIDYVPIEYESLDKIKSKLASTKLMFDEELDSTLDIIMKLLHFPRVNYDTSELTPNQISKINNSSQSIIPIPLEIFKEMYISNGYKNDRDYFILCDGINCEETFRENIENIYSFEEFNSLKLKNVWEDICDYDNGMKEVVVNFDESNLELLPLVHFSDYLGKVDADIFKLNTKAINDLANYRWKQQAFLDSYKLLGQLVGEIDENKKQKIRDEALFKAMFPITIAAPGQAVIVDKITSDNGIPENELKALKLVGIHNAIENNGLYLSIKKIERQCFIELEKLEAYSKDTRRKGNNNRYIWRTLRKIGSLITEKFTDNEIDIIRRASHINAFTNFPLGLAIFPQATAPLCCYKSLSYKPITPLTRTLQIQFPKKREIFVSKNSKILIVECIEEEDRIRKASDEMWHYFKRSINKSHFNIVYKVVRDIKEFNNVIKKHPDTLFLIISAHGFEDHERNYSGIKIGKNDYWSPIDNDFRSPPIVFFSACHTGSRGKGIISISDLFIRSGAYTVLSTLVPVDVYKNGLLMIRFFIYISESMDGKNGFGNLSEVWKHVVSSNAVNEVLDSSLKLKEWAMSKRKDGTWPLSDFQLIEAPKRLDSFNVYDRTITILREIAEREGVLNKFDKVLKVDNCFPESIFYQLIGYPEHVFINSVVLEFDEKLLKIDK</sequence>
<dbReference type="RefSeq" id="WP_108030373.1">
    <property type="nucleotide sequence ID" value="NZ_PYUE01000003.1"/>
</dbReference>
<dbReference type="InterPro" id="IPR024983">
    <property type="entry name" value="CHAT_dom"/>
</dbReference>
<dbReference type="EMBL" id="SZPT01000002">
    <property type="protein sequence ID" value="TKI47374.1"/>
    <property type="molecule type" value="Genomic_DNA"/>
</dbReference>
<comment type="caution">
    <text evidence="2">The sequence shown here is derived from an EMBL/GenBank/DDBJ whole genome shotgun (WGS) entry which is preliminary data.</text>
</comment>
<reference evidence="2 3" key="1">
    <citation type="submission" date="2019-04" db="EMBL/GenBank/DDBJ databases">
        <title>Lysinibacillus genome sequencing.</title>
        <authorList>
            <person name="Dunlap C."/>
        </authorList>
    </citation>
    <scope>NUCLEOTIDE SEQUENCE [LARGE SCALE GENOMIC DNA]</scope>
    <source>
        <strain evidence="2 3">KCTC 33042</strain>
    </source>
</reference>
<feature type="domain" description="CHAT" evidence="1">
    <location>
        <begin position="495"/>
        <end position="559"/>
    </location>
</feature>
<evidence type="ECO:0000313" key="2">
    <source>
        <dbReference type="EMBL" id="TKI47374.1"/>
    </source>
</evidence>
<evidence type="ECO:0000259" key="1">
    <source>
        <dbReference type="Pfam" id="PF12770"/>
    </source>
</evidence>
<organism evidence="2 3">
    <name type="scientific">Lysinibacillus tabacifolii</name>
    <dbReference type="NCBI Taxonomy" id="1173107"/>
    <lineage>
        <taxon>Bacteria</taxon>
        <taxon>Bacillati</taxon>
        <taxon>Bacillota</taxon>
        <taxon>Bacilli</taxon>
        <taxon>Bacillales</taxon>
        <taxon>Bacillaceae</taxon>
        <taxon>Lysinibacillus</taxon>
    </lineage>
</organism>
<protein>
    <submittedName>
        <fullName evidence="2">CHAT domain-containing protein</fullName>
    </submittedName>
</protein>
<name>A0ABY2SX23_9BACI</name>
<gene>
    <name evidence="2" type="ORF">FC748_06810</name>
</gene>
<dbReference type="Proteomes" id="UP000308330">
    <property type="component" value="Unassembled WGS sequence"/>
</dbReference>
<accession>A0ABY2SX23</accession>
<keyword evidence="3" id="KW-1185">Reference proteome</keyword>